<dbReference type="NCBIfam" id="NF000594">
    <property type="entry name" value="PRK00015.1-1"/>
    <property type="match status" value="1"/>
</dbReference>
<comment type="caution">
    <text evidence="18">The sequence shown here is derived from an EMBL/GenBank/DDBJ whole genome shotgun (WGS) entry which is preliminary data.</text>
</comment>
<feature type="domain" description="RNase H type-2" evidence="17">
    <location>
        <begin position="73"/>
        <end position="257"/>
    </location>
</feature>
<evidence type="ECO:0000256" key="11">
    <source>
        <dbReference type="ARBA" id="ARBA00022759"/>
    </source>
</evidence>
<dbReference type="InterPro" id="IPR024567">
    <property type="entry name" value="RNase_HII/HIII_dom"/>
</dbReference>
<proteinExistence type="inferred from homology"/>
<evidence type="ECO:0000256" key="16">
    <source>
        <dbReference type="RuleBase" id="RU003515"/>
    </source>
</evidence>
<dbReference type="PROSITE" id="PS51975">
    <property type="entry name" value="RNASE_H_2"/>
    <property type="match status" value="1"/>
</dbReference>
<evidence type="ECO:0000313" key="18">
    <source>
        <dbReference type="EMBL" id="MBD3109462.1"/>
    </source>
</evidence>
<sequence length="257" mass="29151">MEKKLSIKEIKERLQEVLDETDPFLQLCVDDERKGVQQAVKAWKRSYAKKLQLEQKWMHMNKYENELLQQGYTQIVGIDEVGRGPLCGPVVAAAVILPREVKLIGLDDSKKMSDIQKDDMYEQIMQCAVAVGIGIVSNEIIDKINIYEATKVAMMEAVEQLSVLPEYALIDAMRLPLDIPQQSIIKGDANSVSIAAASVIAKVTRDRLMKQYDEKYPQYGFKNNMGYGTKEHLEALDQFGITPWHRMSFAPVKELAK</sequence>
<protein>
    <recommendedName>
        <fullName evidence="7 14">Ribonuclease HII</fullName>
        <shortName evidence="14">RNase HII</shortName>
        <ecNumber evidence="6 14">3.1.26.4</ecNumber>
    </recommendedName>
</protein>
<feature type="binding site" evidence="14 15">
    <location>
        <position position="79"/>
    </location>
    <ligand>
        <name>a divalent metal cation</name>
        <dbReference type="ChEBI" id="CHEBI:60240"/>
    </ligand>
</feature>
<evidence type="ECO:0000259" key="17">
    <source>
        <dbReference type="PROSITE" id="PS51975"/>
    </source>
</evidence>
<dbReference type="GO" id="GO:0005737">
    <property type="term" value="C:cytoplasm"/>
    <property type="evidence" value="ECO:0007669"/>
    <property type="project" value="UniProtKB-SubCell"/>
</dbReference>
<dbReference type="InterPro" id="IPR036397">
    <property type="entry name" value="RNaseH_sf"/>
</dbReference>
<dbReference type="GO" id="GO:0043137">
    <property type="term" value="P:DNA replication, removal of RNA primer"/>
    <property type="evidence" value="ECO:0007669"/>
    <property type="project" value="TreeGrafter"/>
</dbReference>
<dbReference type="PANTHER" id="PTHR10954">
    <property type="entry name" value="RIBONUCLEASE H2 SUBUNIT A"/>
    <property type="match status" value="1"/>
</dbReference>
<evidence type="ECO:0000256" key="4">
    <source>
        <dbReference type="ARBA" id="ARBA00004496"/>
    </source>
</evidence>
<dbReference type="InterPro" id="IPR022898">
    <property type="entry name" value="RNase_HII"/>
</dbReference>
<dbReference type="GO" id="GO:0003723">
    <property type="term" value="F:RNA binding"/>
    <property type="evidence" value="ECO:0007669"/>
    <property type="project" value="UniProtKB-UniRule"/>
</dbReference>
<dbReference type="NCBIfam" id="NF000595">
    <property type="entry name" value="PRK00015.1-3"/>
    <property type="match status" value="1"/>
</dbReference>
<evidence type="ECO:0000256" key="3">
    <source>
        <dbReference type="ARBA" id="ARBA00004065"/>
    </source>
</evidence>
<dbReference type="GO" id="GO:0004523">
    <property type="term" value="F:RNA-DNA hybrid ribonuclease activity"/>
    <property type="evidence" value="ECO:0007669"/>
    <property type="project" value="UniProtKB-UniRule"/>
</dbReference>
<dbReference type="AlphaFoldDB" id="A0A927HCC0"/>
<dbReference type="InterPro" id="IPR001352">
    <property type="entry name" value="RNase_HII/HIII"/>
</dbReference>
<dbReference type="Pfam" id="PF01351">
    <property type="entry name" value="RNase_HII"/>
    <property type="match status" value="1"/>
</dbReference>
<dbReference type="EC" id="3.1.26.4" evidence="6 14"/>
<keyword evidence="19" id="KW-1185">Reference proteome</keyword>
<gene>
    <name evidence="14" type="primary">rnhB</name>
    <name evidence="18" type="ORF">IEO70_14025</name>
</gene>
<organism evidence="18 19">
    <name type="scientific">Peribacillus faecalis</name>
    <dbReference type="NCBI Taxonomy" id="2772559"/>
    <lineage>
        <taxon>Bacteria</taxon>
        <taxon>Bacillati</taxon>
        <taxon>Bacillota</taxon>
        <taxon>Bacilli</taxon>
        <taxon>Bacillales</taxon>
        <taxon>Bacillaceae</taxon>
        <taxon>Peribacillus</taxon>
    </lineage>
</organism>
<comment type="subcellular location">
    <subcellularLocation>
        <location evidence="4 14">Cytoplasm</location>
    </subcellularLocation>
</comment>
<dbReference type="GO" id="GO:0006298">
    <property type="term" value="P:mismatch repair"/>
    <property type="evidence" value="ECO:0007669"/>
    <property type="project" value="TreeGrafter"/>
</dbReference>
<dbReference type="SUPFAM" id="SSF53098">
    <property type="entry name" value="Ribonuclease H-like"/>
    <property type="match status" value="1"/>
</dbReference>
<comment type="catalytic activity">
    <reaction evidence="1 14 15 16">
        <text>Endonucleolytic cleavage to 5'-phosphomonoester.</text>
        <dbReference type="EC" id="3.1.26.4"/>
    </reaction>
</comment>
<evidence type="ECO:0000313" key="19">
    <source>
        <dbReference type="Proteomes" id="UP000602076"/>
    </source>
</evidence>
<dbReference type="CDD" id="cd07182">
    <property type="entry name" value="RNase_HII_bacteria_HII_like"/>
    <property type="match status" value="1"/>
</dbReference>
<evidence type="ECO:0000256" key="14">
    <source>
        <dbReference type="HAMAP-Rule" id="MF_00052"/>
    </source>
</evidence>
<evidence type="ECO:0000256" key="1">
    <source>
        <dbReference type="ARBA" id="ARBA00000077"/>
    </source>
</evidence>
<dbReference type="GO" id="GO:0030145">
    <property type="term" value="F:manganese ion binding"/>
    <property type="evidence" value="ECO:0007669"/>
    <property type="project" value="UniProtKB-UniRule"/>
</dbReference>
<accession>A0A927HCC0</accession>
<evidence type="ECO:0000256" key="13">
    <source>
        <dbReference type="ARBA" id="ARBA00023211"/>
    </source>
</evidence>
<keyword evidence="9 14" id="KW-0540">Nuclease</keyword>
<reference evidence="18" key="1">
    <citation type="submission" date="2020-09" db="EMBL/GenBank/DDBJ databases">
        <title>Bacillus faecalis sp. nov., a moderately halophilic bacterium isolated from cow faeces.</title>
        <authorList>
            <person name="Jiang L."/>
            <person name="Lee J."/>
        </authorList>
    </citation>
    <scope>NUCLEOTIDE SEQUENCE</scope>
    <source>
        <strain evidence="18">AGMB 02131</strain>
    </source>
</reference>
<dbReference type="RefSeq" id="WP_190998993.1">
    <property type="nucleotide sequence ID" value="NZ_JACXSI010000034.1"/>
</dbReference>
<dbReference type="EMBL" id="JACXSI010000034">
    <property type="protein sequence ID" value="MBD3109462.1"/>
    <property type="molecule type" value="Genomic_DNA"/>
</dbReference>
<dbReference type="Proteomes" id="UP000602076">
    <property type="component" value="Unassembled WGS sequence"/>
</dbReference>
<keyword evidence="12 14" id="KW-0378">Hydrolase</keyword>
<evidence type="ECO:0000256" key="10">
    <source>
        <dbReference type="ARBA" id="ARBA00022723"/>
    </source>
</evidence>
<dbReference type="HAMAP" id="MF_00052_B">
    <property type="entry name" value="RNase_HII_B"/>
    <property type="match status" value="1"/>
</dbReference>
<dbReference type="InterPro" id="IPR012337">
    <property type="entry name" value="RNaseH-like_sf"/>
</dbReference>
<dbReference type="PANTHER" id="PTHR10954:SF18">
    <property type="entry name" value="RIBONUCLEASE HII"/>
    <property type="match status" value="1"/>
</dbReference>
<comment type="similarity">
    <text evidence="5 14 16">Belongs to the RNase HII family.</text>
</comment>
<comment type="cofactor">
    <cofactor evidence="14 15">
        <name>Mn(2+)</name>
        <dbReference type="ChEBI" id="CHEBI:29035"/>
    </cofactor>
    <cofactor evidence="14 15">
        <name>Mg(2+)</name>
        <dbReference type="ChEBI" id="CHEBI:18420"/>
    </cofactor>
    <text evidence="14 15">Manganese or magnesium. Binds 1 divalent metal ion per monomer in the absence of substrate. May bind a second metal ion after substrate binding.</text>
</comment>
<keyword evidence="10 14" id="KW-0479">Metal-binding</keyword>
<evidence type="ECO:0000256" key="8">
    <source>
        <dbReference type="ARBA" id="ARBA00022490"/>
    </source>
</evidence>
<evidence type="ECO:0000256" key="2">
    <source>
        <dbReference type="ARBA" id="ARBA00001946"/>
    </source>
</evidence>
<dbReference type="FunFam" id="3.30.420.10:FF:000006">
    <property type="entry name" value="Ribonuclease HII"/>
    <property type="match status" value="1"/>
</dbReference>
<keyword evidence="8 14" id="KW-0963">Cytoplasm</keyword>
<evidence type="ECO:0000256" key="15">
    <source>
        <dbReference type="PROSITE-ProRule" id="PRU01319"/>
    </source>
</evidence>
<feature type="binding site" evidence="14 15">
    <location>
        <position position="171"/>
    </location>
    <ligand>
        <name>a divalent metal cation</name>
        <dbReference type="ChEBI" id="CHEBI:60240"/>
    </ligand>
</feature>
<comment type="cofactor">
    <cofactor evidence="2">
        <name>Mg(2+)</name>
        <dbReference type="ChEBI" id="CHEBI:18420"/>
    </cofactor>
</comment>
<evidence type="ECO:0000256" key="9">
    <source>
        <dbReference type="ARBA" id="ARBA00022722"/>
    </source>
</evidence>
<dbReference type="GO" id="GO:0032299">
    <property type="term" value="C:ribonuclease H2 complex"/>
    <property type="evidence" value="ECO:0007669"/>
    <property type="project" value="TreeGrafter"/>
</dbReference>
<feature type="binding site" evidence="14 15">
    <location>
        <position position="80"/>
    </location>
    <ligand>
        <name>a divalent metal cation</name>
        <dbReference type="ChEBI" id="CHEBI:60240"/>
    </ligand>
</feature>
<comment type="function">
    <text evidence="3 14 16">Endonuclease that specifically degrades the RNA of RNA-DNA hybrids.</text>
</comment>
<name>A0A927HCC0_9BACI</name>
<keyword evidence="11 14" id="KW-0255">Endonuclease</keyword>
<evidence type="ECO:0000256" key="7">
    <source>
        <dbReference type="ARBA" id="ARBA00019179"/>
    </source>
</evidence>
<dbReference type="Gene3D" id="3.30.420.10">
    <property type="entry name" value="Ribonuclease H-like superfamily/Ribonuclease H"/>
    <property type="match status" value="1"/>
</dbReference>
<evidence type="ECO:0000256" key="5">
    <source>
        <dbReference type="ARBA" id="ARBA00007383"/>
    </source>
</evidence>
<evidence type="ECO:0000256" key="6">
    <source>
        <dbReference type="ARBA" id="ARBA00012180"/>
    </source>
</evidence>
<evidence type="ECO:0000256" key="12">
    <source>
        <dbReference type="ARBA" id="ARBA00022801"/>
    </source>
</evidence>
<keyword evidence="13 14" id="KW-0464">Manganese</keyword>